<keyword evidence="2" id="KW-1185">Reference proteome</keyword>
<dbReference type="OrthoDB" id="2309386at2"/>
<dbReference type="EMBL" id="AYYY01000030">
    <property type="protein sequence ID" value="KRM61261.1"/>
    <property type="molecule type" value="Genomic_DNA"/>
</dbReference>
<proteinExistence type="predicted"/>
<dbReference type="AlphaFoldDB" id="A0A0R2A2S1"/>
<accession>A0A0R2A2S1</accession>
<evidence type="ECO:0000313" key="1">
    <source>
        <dbReference type="EMBL" id="KRM61261.1"/>
    </source>
</evidence>
<dbReference type="Proteomes" id="UP000051733">
    <property type="component" value="Unassembled WGS sequence"/>
</dbReference>
<organism evidence="1 2">
    <name type="scientific">Paucilactobacillus vaccinostercus DSM 20634</name>
    <dbReference type="NCBI Taxonomy" id="1423813"/>
    <lineage>
        <taxon>Bacteria</taxon>
        <taxon>Bacillati</taxon>
        <taxon>Bacillota</taxon>
        <taxon>Bacilli</taxon>
        <taxon>Lactobacillales</taxon>
        <taxon>Lactobacillaceae</taxon>
        <taxon>Paucilactobacillus</taxon>
    </lineage>
</organism>
<dbReference type="RefSeq" id="WP_083483784.1">
    <property type="nucleotide sequence ID" value="NZ_AYYY01000030.1"/>
</dbReference>
<dbReference type="Pfam" id="PF12669">
    <property type="entry name" value="FeoB_associated"/>
    <property type="match status" value="1"/>
</dbReference>
<gene>
    <name evidence="1" type="ORF">FC26_GL001944</name>
</gene>
<comment type="caution">
    <text evidence="1">The sequence shown here is derived from an EMBL/GenBank/DDBJ whole genome shotgun (WGS) entry which is preliminary data.</text>
</comment>
<dbReference type="PATRIC" id="fig|1423813.3.peg.1973"/>
<evidence type="ECO:0000313" key="2">
    <source>
        <dbReference type="Proteomes" id="UP000051733"/>
    </source>
</evidence>
<name>A0A0R2A2S1_9LACO</name>
<reference evidence="1 2" key="1">
    <citation type="journal article" date="2015" name="Genome Announc.">
        <title>Expanding the biotechnology potential of lactobacilli through comparative genomics of 213 strains and associated genera.</title>
        <authorList>
            <person name="Sun Z."/>
            <person name="Harris H.M."/>
            <person name="McCann A."/>
            <person name="Guo C."/>
            <person name="Argimon S."/>
            <person name="Zhang W."/>
            <person name="Yang X."/>
            <person name="Jeffery I.B."/>
            <person name="Cooney J.C."/>
            <person name="Kagawa T.F."/>
            <person name="Liu W."/>
            <person name="Song Y."/>
            <person name="Salvetti E."/>
            <person name="Wrobel A."/>
            <person name="Rasinkangas P."/>
            <person name="Parkhill J."/>
            <person name="Rea M.C."/>
            <person name="O'Sullivan O."/>
            <person name="Ritari J."/>
            <person name="Douillard F.P."/>
            <person name="Paul Ross R."/>
            <person name="Yang R."/>
            <person name="Briner A.E."/>
            <person name="Felis G.E."/>
            <person name="de Vos W.M."/>
            <person name="Barrangou R."/>
            <person name="Klaenhammer T.R."/>
            <person name="Caufield P.W."/>
            <person name="Cui Y."/>
            <person name="Zhang H."/>
            <person name="O'Toole P.W."/>
        </authorList>
    </citation>
    <scope>NUCLEOTIDE SEQUENCE [LARGE SCALE GENOMIC DNA]</scope>
    <source>
        <strain evidence="1 2">DSM 20634</strain>
    </source>
</reference>
<protein>
    <recommendedName>
        <fullName evidence="3">FeoB-associated Cys-rich membrane protein</fullName>
    </recommendedName>
</protein>
<sequence>MSTIIIAVILFAIVGAVFYNRFLKKGHSAASCHECSEIGCPPLVEQAKTVKKLSKHQA</sequence>
<evidence type="ECO:0008006" key="3">
    <source>
        <dbReference type="Google" id="ProtNLM"/>
    </source>
</evidence>
<dbReference type="STRING" id="1423813.FC26_GL001944"/>